<name>A0A1M7Z806_9BACT</name>
<protein>
    <submittedName>
        <fullName evidence="2">Regulator of nucleoside diphosphate kinase</fullName>
    </submittedName>
</protein>
<evidence type="ECO:0000313" key="2">
    <source>
        <dbReference type="EMBL" id="SHO61009.1"/>
    </source>
</evidence>
<dbReference type="GO" id="GO:0032784">
    <property type="term" value="P:regulation of DNA-templated transcription elongation"/>
    <property type="evidence" value="ECO:0007669"/>
    <property type="project" value="InterPro"/>
</dbReference>
<organism evidence="2 3">
    <name type="scientific">Algoriphagus zhangzhouensis</name>
    <dbReference type="NCBI Taxonomy" id="1073327"/>
    <lineage>
        <taxon>Bacteria</taxon>
        <taxon>Pseudomonadati</taxon>
        <taxon>Bacteroidota</taxon>
        <taxon>Cytophagia</taxon>
        <taxon>Cytophagales</taxon>
        <taxon>Cyclobacteriaceae</taxon>
        <taxon>Algoriphagus</taxon>
    </lineage>
</organism>
<dbReference type="STRING" id="1073327.SAMN04488108_1175"/>
<keyword evidence="2" id="KW-0418">Kinase</keyword>
<gene>
    <name evidence="2" type="ORF">SAMN04488108_1175</name>
</gene>
<dbReference type="PANTHER" id="PTHR30437">
    <property type="entry name" value="TRANSCRIPTION ELONGATION FACTOR GREA"/>
    <property type="match status" value="1"/>
</dbReference>
<dbReference type="EMBL" id="FRXN01000001">
    <property type="protein sequence ID" value="SHO61009.1"/>
    <property type="molecule type" value="Genomic_DNA"/>
</dbReference>
<sequence>MKLQLKESDYLIIRSLITNSKTQIPLNEKLKLEEEIQKSRIIKDRNFPPDVVCLGCRVEILDLNSMIKNTLIIVLPEEARIKEQKVSLFAPLAIALLGEKEGQIIQWKVQRGTLRLKIIKVEQAVD</sequence>
<feature type="domain" description="Transcription elongation factor GreA/GreB C-terminal" evidence="1">
    <location>
        <begin position="49"/>
        <end position="123"/>
    </location>
</feature>
<dbReference type="GO" id="GO:0070063">
    <property type="term" value="F:RNA polymerase binding"/>
    <property type="evidence" value="ECO:0007669"/>
    <property type="project" value="InterPro"/>
</dbReference>
<dbReference type="RefSeq" id="WP_073570770.1">
    <property type="nucleotide sequence ID" value="NZ_FRXN01000001.1"/>
</dbReference>
<keyword evidence="3" id="KW-1185">Reference proteome</keyword>
<evidence type="ECO:0000313" key="3">
    <source>
        <dbReference type="Proteomes" id="UP000184609"/>
    </source>
</evidence>
<accession>A0A1M7Z806</accession>
<dbReference type="GO" id="GO:0003677">
    <property type="term" value="F:DNA binding"/>
    <property type="evidence" value="ECO:0007669"/>
    <property type="project" value="InterPro"/>
</dbReference>
<dbReference type="Proteomes" id="UP000184609">
    <property type="component" value="Unassembled WGS sequence"/>
</dbReference>
<evidence type="ECO:0000259" key="1">
    <source>
        <dbReference type="Pfam" id="PF01272"/>
    </source>
</evidence>
<reference evidence="3" key="1">
    <citation type="submission" date="2016-12" db="EMBL/GenBank/DDBJ databases">
        <authorList>
            <person name="Varghese N."/>
            <person name="Submissions S."/>
        </authorList>
    </citation>
    <scope>NUCLEOTIDE SEQUENCE [LARGE SCALE GENOMIC DNA]</scope>
    <source>
        <strain evidence="3">DSM 25035</strain>
    </source>
</reference>
<dbReference type="Gene3D" id="3.10.50.30">
    <property type="entry name" value="Transcription elongation factor, GreA/GreB, C-terminal domain"/>
    <property type="match status" value="1"/>
</dbReference>
<dbReference type="InterPro" id="IPR036953">
    <property type="entry name" value="GreA/GreB_C_sf"/>
</dbReference>
<dbReference type="InterPro" id="IPR001437">
    <property type="entry name" value="Tscrpt_elong_fac_GreA/B_C"/>
</dbReference>
<keyword evidence="2" id="KW-0808">Transferase</keyword>
<dbReference type="Pfam" id="PF01272">
    <property type="entry name" value="GreA_GreB"/>
    <property type="match status" value="1"/>
</dbReference>
<dbReference type="GO" id="GO:0006354">
    <property type="term" value="P:DNA-templated transcription elongation"/>
    <property type="evidence" value="ECO:0007669"/>
    <property type="project" value="TreeGrafter"/>
</dbReference>
<dbReference type="InterPro" id="IPR023459">
    <property type="entry name" value="Tscrpt_elong_fac_GreA/B_fam"/>
</dbReference>
<dbReference type="OrthoDB" id="192847at2"/>
<dbReference type="SUPFAM" id="SSF54534">
    <property type="entry name" value="FKBP-like"/>
    <property type="match status" value="1"/>
</dbReference>
<dbReference type="AlphaFoldDB" id="A0A1M7Z806"/>
<dbReference type="GO" id="GO:0016301">
    <property type="term" value="F:kinase activity"/>
    <property type="evidence" value="ECO:0007669"/>
    <property type="project" value="UniProtKB-KW"/>
</dbReference>
<proteinExistence type="predicted"/>
<dbReference type="PANTHER" id="PTHR30437:SF5">
    <property type="entry name" value="REGULATOR OF NUCLEOSIDE DIPHOSPHATE KINASE"/>
    <property type="match status" value="1"/>
</dbReference>